<evidence type="ECO:0000259" key="5">
    <source>
        <dbReference type="PROSITE" id="PS51118"/>
    </source>
</evidence>
<dbReference type="Gene3D" id="1.10.10.10">
    <property type="entry name" value="Winged helix-like DNA-binding domain superfamily/Winged helix DNA-binding domain"/>
    <property type="match status" value="1"/>
</dbReference>
<keyword evidence="3" id="KW-0804">Transcription</keyword>
<feature type="compositionally biased region" description="Basic and acidic residues" evidence="4">
    <location>
        <begin position="155"/>
        <end position="170"/>
    </location>
</feature>
<keyword evidence="1" id="KW-0805">Transcription regulation</keyword>
<dbReference type="PANTHER" id="PTHR33204:SF18">
    <property type="entry name" value="TRANSCRIPTIONAL REGULATORY PROTEIN"/>
    <property type="match status" value="1"/>
</dbReference>
<proteinExistence type="predicted"/>
<comment type="caution">
    <text evidence="6">The sequence shown here is derived from an EMBL/GenBank/DDBJ whole genome shotgun (WGS) entry which is preliminary data.</text>
</comment>
<evidence type="ECO:0000313" key="7">
    <source>
        <dbReference type="Proteomes" id="UP000256952"/>
    </source>
</evidence>
<sequence length="170" mass="19095">MPPSEMSPVTRTPGSSFCPRHAAGLFLSTISKERKEETGMDQCRQLTEDKHVRRILELLGERWTLLIVAEALSGHTHFDEFEKSLGVAPSTLAVRLRLLVEIGVLERRGDRCNRLTYHLTEAGLALGPSFDLLSQWAKERMEFPDAVNNQPKGRVNPDADIKGDMDAEIR</sequence>
<organism evidence="6 7">
    <name type="scientific">Cupriavidus taiwanensis</name>
    <dbReference type="NCBI Taxonomy" id="164546"/>
    <lineage>
        <taxon>Bacteria</taxon>
        <taxon>Pseudomonadati</taxon>
        <taxon>Pseudomonadota</taxon>
        <taxon>Betaproteobacteria</taxon>
        <taxon>Burkholderiales</taxon>
        <taxon>Burkholderiaceae</taxon>
        <taxon>Cupriavidus</taxon>
    </lineage>
</organism>
<dbReference type="PANTHER" id="PTHR33204">
    <property type="entry name" value="TRANSCRIPTIONAL REGULATOR, MARR FAMILY"/>
    <property type="match status" value="1"/>
</dbReference>
<dbReference type="GO" id="GO:0003677">
    <property type="term" value="F:DNA binding"/>
    <property type="evidence" value="ECO:0007669"/>
    <property type="project" value="UniProtKB-KW"/>
</dbReference>
<evidence type="ECO:0000256" key="1">
    <source>
        <dbReference type="ARBA" id="ARBA00023015"/>
    </source>
</evidence>
<dbReference type="AlphaFoldDB" id="A0A976G572"/>
<dbReference type="InterPro" id="IPR036390">
    <property type="entry name" value="WH_DNA-bd_sf"/>
</dbReference>
<dbReference type="EMBL" id="OFTH01000047">
    <property type="protein sequence ID" value="SOZ72922.1"/>
    <property type="molecule type" value="Genomic_DNA"/>
</dbReference>
<evidence type="ECO:0000256" key="2">
    <source>
        <dbReference type="ARBA" id="ARBA00023125"/>
    </source>
</evidence>
<feature type="domain" description="HTH hxlR-type" evidence="5">
    <location>
        <begin position="43"/>
        <end position="145"/>
    </location>
</feature>
<dbReference type="Pfam" id="PF01638">
    <property type="entry name" value="HxlR"/>
    <property type="match status" value="1"/>
</dbReference>
<dbReference type="Proteomes" id="UP000256952">
    <property type="component" value="Chromosome CBM2613_b"/>
</dbReference>
<evidence type="ECO:0000256" key="3">
    <source>
        <dbReference type="ARBA" id="ARBA00023163"/>
    </source>
</evidence>
<dbReference type="InterPro" id="IPR002577">
    <property type="entry name" value="HTH_HxlR"/>
</dbReference>
<evidence type="ECO:0000313" key="6">
    <source>
        <dbReference type="EMBL" id="SOZ72922.1"/>
    </source>
</evidence>
<dbReference type="SUPFAM" id="SSF46785">
    <property type="entry name" value="Winged helix' DNA-binding domain"/>
    <property type="match status" value="1"/>
</dbReference>
<feature type="region of interest" description="Disordered" evidence="4">
    <location>
        <begin position="145"/>
        <end position="170"/>
    </location>
</feature>
<protein>
    <recommendedName>
        <fullName evidence="5">HTH hxlR-type domain-containing protein</fullName>
    </recommendedName>
</protein>
<dbReference type="PROSITE" id="PS51118">
    <property type="entry name" value="HTH_HXLR"/>
    <property type="match status" value="1"/>
</dbReference>
<accession>A0A976G572</accession>
<name>A0A976G572_9BURK</name>
<evidence type="ECO:0000256" key="4">
    <source>
        <dbReference type="SAM" id="MobiDB-lite"/>
    </source>
</evidence>
<gene>
    <name evidence="6" type="ORF">CBM2613_B50070</name>
</gene>
<reference evidence="6 7" key="1">
    <citation type="submission" date="2018-01" db="EMBL/GenBank/DDBJ databases">
        <authorList>
            <person name="Clerissi C."/>
        </authorList>
    </citation>
    <scope>NUCLEOTIDE SEQUENCE [LARGE SCALE GENOMIC DNA]</scope>
    <source>
        <strain evidence="6">Cupriavidus taiwanensis STM 8556</strain>
    </source>
</reference>
<keyword evidence="2" id="KW-0238">DNA-binding</keyword>
<dbReference type="InterPro" id="IPR036388">
    <property type="entry name" value="WH-like_DNA-bd_sf"/>
</dbReference>